<evidence type="ECO:0000256" key="1">
    <source>
        <dbReference type="SAM" id="MobiDB-lite"/>
    </source>
</evidence>
<accession>A0AA47MAB9</accession>
<dbReference type="EMBL" id="JAOPHQ010005145">
    <property type="protein sequence ID" value="KAK0136527.1"/>
    <property type="molecule type" value="Genomic_DNA"/>
</dbReference>
<dbReference type="AlphaFoldDB" id="A0AA47MAB9"/>
<feature type="compositionally biased region" description="Polar residues" evidence="1">
    <location>
        <begin position="193"/>
        <end position="216"/>
    </location>
</feature>
<evidence type="ECO:0000313" key="3">
    <source>
        <dbReference type="Proteomes" id="UP001174136"/>
    </source>
</evidence>
<evidence type="ECO:0000313" key="2">
    <source>
        <dbReference type="EMBL" id="KAK0136527.1"/>
    </source>
</evidence>
<proteinExistence type="predicted"/>
<reference evidence="2" key="1">
    <citation type="journal article" date="2023" name="Front. Mar. Sci.">
        <title>A new Merluccius polli reference genome to investigate the effects of global change in West African waters.</title>
        <authorList>
            <person name="Mateo J.L."/>
            <person name="Blanco-Fernandez C."/>
            <person name="Garcia-Vazquez E."/>
            <person name="Machado-Schiaffino G."/>
        </authorList>
    </citation>
    <scope>NUCLEOTIDE SEQUENCE</scope>
    <source>
        <strain evidence="2">C29</strain>
        <tissue evidence="2">Fin</tissue>
    </source>
</reference>
<feature type="compositionally biased region" description="Basic residues" evidence="1">
    <location>
        <begin position="219"/>
        <end position="232"/>
    </location>
</feature>
<name>A0AA47MAB9_MERPO</name>
<dbReference type="Proteomes" id="UP001174136">
    <property type="component" value="Unassembled WGS sequence"/>
</dbReference>
<feature type="region of interest" description="Disordered" evidence="1">
    <location>
        <begin position="1"/>
        <end position="21"/>
    </location>
</feature>
<gene>
    <name evidence="2" type="ORF">N1851_027342</name>
</gene>
<protein>
    <submittedName>
        <fullName evidence="2">Uncharacterized protein</fullName>
    </submittedName>
</protein>
<comment type="caution">
    <text evidence="2">The sequence shown here is derived from an EMBL/GenBank/DDBJ whole genome shotgun (WGS) entry which is preliminary data.</text>
</comment>
<keyword evidence="3" id="KW-1185">Reference proteome</keyword>
<organism evidence="2 3">
    <name type="scientific">Merluccius polli</name>
    <name type="common">Benguela hake</name>
    <name type="synonym">Merluccius cadenati</name>
    <dbReference type="NCBI Taxonomy" id="89951"/>
    <lineage>
        <taxon>Eukaryota</taxon>
        <taxon>Metazoa</taxon>
        <taxon>Chordata</taxon>
        <taxon>Craniata</taxon>
        <taxon>Vertebrata</taxon>
        <taxon>Euteleostomi</taxon>
        <taxon>Actinopterygii</taxon>
        <taxon>Neopterygii</taxon>
        <taxon>Teleostei</taxon>
        <taxon>Neoteleostei</taxon>
        <taxon>Acanthomorphata</taxon>
        <taxon>Zeiogadaria</taxon>
        <taxon>Gadariae</taxon>
        <taxon>Gadiformes</taxon>
        <taxon>Gadoidei</taxon>
        <taxon>Merlucciidae</taxon>
        <taxon>Merluccius</taxon>
    </lineage>
</organism>
<sequence>MAAVAPGRSKGSRVQIPESGEAEIGAARRHGALEWVRPEIGARALESVAVPAASGELSLALENPAFGKVWSEGALVALRFRVGVAGVSPRGGPLPGVEGGCGGFGLGWRSAATLDVRPALLADLLSYARGPDEVIAHYRKVLKAYKKKNSITAACRIVSAYLGGFLSNPPLGPFPSKKTPKEEKKTNHKQLKDTQQTSRTLGPNQGLQSGPAGNNTVDRRKKKEKIHQRSRTTKGGDQG</sequence>
<feature type="region of interest" description="Disordered" evidence="1">
    <location>
        <begin position="169"/>
        <end position="239"/>
    </location>
</feature>